<protein>
    <submittedName>
        <fullName evidence="1">Uncharacterized protein</fullName>
    </submittedName>
</protein>
<sequence length="77" mass="8780">MKKYFLKNILFFVLLLIGIKNTYAQATFSDNQTVAQLAGQLQVKANRVGVFQMEKQVLVLVLKLKKTISNAFFIIID</sequence>
<evidence type="ECO:0000313" key="2">
    <source>
        <dbReference type="Proteomes" id="UP000806077"/>
    </source>
</evidence>
<gene>
    <name evidence="1" type="ORF">F7645_12865</name>
</gene>
<name>A0AAP1RHB0_9FLAO</name>
<keyword evidence="2" id="KW-1185">Reference proteome</keyword>
<reference evidence="1 2" key="1">
    <citation type="journal article" date="2020" name="Int. J. Syst. Evol. Microbiol.">
        <title>Tenacibaculum piscium sp. nov., isolated from skin ulcers of sea-farmed fish, and description of Tenacibaculum finnmarkense sp. nov. with subdivision into genomovars finnmarkense and ulcerans.</title>
        <authorList>
            <person name="Olsen A.B."/>
            <person name="Spilsberg B."/>
            <person name="Nilsen H.K."/>
            <person name="Lagesen K."/>
            <person name="Gulla S."/>
            <person name="Avendano-Herrera R."/>
            <person name="Irgang R."/>
            <person name="Duchaud E."/>
            <person name="Colquhoun D.J."/>
        </authorList>
    </citation>
    <scope>NUCLEOTIDE SEQUENCE [LARGE SCALE GENOMIC DNA]</scope>
    <source>
        <strain evidence="1 2">TNO037</strain>
    </source>
</reference>
<dbReference type="EMBL" id="WXXV01000057">
    <property type="protein sequence ID" value="MBE7696305.1"/>
    <property type="molecule type" value="Genomic_DNA"/>
</dbReference>
<proteinExistence type="predicted"/>
<dbReference type="RefSeq" id="WP_101916115.1">
    <property type="nucleotide sequence ID" value="NZ_JAFMUA010000040.1"/>
</dbReference>
<dbReference type="AlphaFoldDB" id="A0AAP1RHB0"/>
<evidence type="ECO:0000313" key="1">
    <source>
        <dbReference type="EMBL" id="MBE7696305.1"/>
    </source>
</evidence>
<accession>A0AAP1RHB0</accession>
<organism evidence="1 2">
    <name type="scientific">Tenacibaculum finnmarkense genomovar finnmarkense</name>
    <dbReference type="NCBI Taxonomy" id="1458503"/>
    <lineage>
        <taxon>Bacteria</taxon>
        <taxon>Pseudomonadati</taxon>
        <taxon>Bacteroidota</taxon>
        <taxon>Flavobacteriia</taxon>
        <taxon>Flavobacteriales</taxon>
        <taxon>Flavobacteriaceae</taxon>
        <taxon>Tenacibaculum</taxon>
        <taxon>Tenacibaculum finnmarkense</taxon>
    </lineage>
</organism>
<dbReference type="Proteomes" id="UP000806077">
    <property type="component" value="Unassembled WGS sequence"/>
</dbReference>
<comment type="caution">
    <text evidence="1">The sequence shown here is derived from an EMBL/GenBank/DDBJ whole genome shotgun (WGS) entry which is preliminary data.</text>
</comment>